<keyword evidence="3" id="KW-1185">Reference proteome</keyword>
<dbReference type="PANTHER" id="PTHR11079">
    <property type="entry name" value="CYTOSINE DEAMINASE FAMILY MEMBER"/>
    <property type="match status" value="1"/>
</dbReference>
<dbReference type="InterPro" id="IPR016193">
    <property type="entry name" value="Cytidine_deaminase-like"/>
</dbReference>
<dbReference type="EMBL" id="BAABGA010000035">
    <property type="protein sequence ID" value="GAA4454779.1"/>
    <property type="molecule type" value="Genomic_DNA"/>
</dbReference>
<dbReference type="PROSITE" id="PS51747">
    <property type="entry name" value="CYT_DCMP_DEAMINASES_2"/>
    <property type="match status" value="1"/>
</dbReference>
<dbReference type="PANTHER" id="PTHR11079:SF161">
    <property type="entry name" value="CMP_DCMP-TYPE DEAMINASE DOMAIN-CONTAINING PROTEIN"/>
    <property type="match status" value="1"/>
</dbReference>
<dbReference type="Proteomes" id="UP001500840">
    <property type="component" value="Unassembled WGS sequence"/>
</dbReference>
<dbReference type="InterPro" id="IPR002125">
    <property type="entry name" value="CMP_dCMP_dom"/>
</dbReference>
<evidence type="ECO:0000313" key="2">
    <source>
        <dbReference type="EMBL" id="GAA4454779.1"/>
    </source>
</evidence>
<evidence type="ECO:0000313" key="3">
    <source>
        <dbReference type="Proteomes" id="UP001500840"/>
    </source>
</evidence>
<comment type="caution">
    <text evidence="2">The sequence shown here is derived from an EMBL/GenBank/DDBJ whole genome shotgun (WGS) entry which is preliminary data.</text>
</comment>
<accession>A0ABP8MRC0</accession>
<sequence length="157" mass="16697">MNEPTEAELTEWMSAVLAKGWEGVRAGQNPFAAAIYTLQGDPITCEFNQVKRTGHPSRHAEVCAIDRACEQLQRTTLQDCVLISSAEPCPMCAATAGMTQIPQIVYGAPADVVEQAGYGTLGLGCQSFFAAANPSAVIQGDILADQCSQLLLQNPKP</sequence>
<protein>
    <submittedName>
        <fullName evidence="2">Nucleoside deaminase</fullName>
    </submittedName>
</protein>
<dbReference type="SUPFAM" id="SSF53927">
    <property type="entry name" value="Cytidine deaminase-like"/>
    <property type="match status" value="1"/>
</dbReference>
<dbReference type="RefSeq" id="WP_345322888.1">
    <property type="nucleotide sequence ID" value="NZ_BAABGA010000035.1"/>
</dbReference>
<gene>
    <name evidence="2" type="ORF">GCM10023156_27750</name>
</gene>
<organism evidence="2 3">
    <name type="scientific">Novipirellula rosea</name>
    <dbReference type="NCBI Taxonomy" id="1031540"/>
    <lineage>
        <taxon>Bacteria</taxon>
        <taxon>Pseudomonadati</taxon>
        <taxon>Planctomycetota</taxon>
        <taxon>Planctomycetia</taxon>
        <taxon>Pirellulales</taxon>
        <taxon>Pirellulaceae</taxon>
        <taxon>Novipirellula</taxon>
    </lineage>
</organism>
<evidence type="ECO:0000259" key="1">
    <source>
        <dbReference type="PROSITE" id="PS51747"/>
    </source>
</evidence>
<dbReference type="Pfam" id="PF00383">
    <property type="entry name" value="dCMP_cyt_deam_1"/>
    <property type="match status" value="1"/>
</dbReference>
<reference evidence="3" key="1">
    <citation type="journal article" date="2019" name="Int. J. Syst. Evol. Microbiol.">
        <title>The Global Catalogue of Microorganisms (GCM) 10K type strain sequencing project: providing services to taxonomists for standard genome sequencing and annotation.</title>
        <authorList>
            <consortium name="The Broad Institute Genomics Platform"/>
            <consortium name="The Broad Institute Genome Sequencing Center for Infectious Disease"/>
            <person name="Wu L."/>
            <person name="Ma J."/>
        </authorList>
    </citation>
    <scope>NUCLEOTIDE SEQUENCE [LARGE SCALE GENOMIC DNA]</scope>
    <source>
        <strain evidence="3">JCM 17759</strain>
    </source>
</reference>
<dbReference type="Gene3D" id="3.40.140.10">
    <property type="entry name" value="Cytidine Deaminase, domain 2"/>
    <property type="match status" value="1"/>
</dbReference>
<feature type="domain" description="CMP/dCMP-type deaminase" evidence="1">
    <location>
        <begin position="7"/>
        <end position="121"/>
    </location>
</feature>
<dbReference type="CDD" id="cd01285">
    <property type="entry name" value="nucleoside_deaminase"/>
    <property type="match status" value="1"/>
</dbReference>
<name>A0ABP8MRC0_9BACT</name>
<proteinExistence type="predicted"/>